<gene>
    <name evidence="6" type="primary">acnR_1</name>
    <name evidence="6" type="ORF">NCTC11801_02414</name>
    <name evidence="5" type="ORF">QDQ51_02645</name>
</gene>
<dbReference type="Proteomes" id="UP001162044">
    <property type="component" value="Unassembled WGS sequence"/>
</dbReference>
<dbReference type="OrthoDB" id="270177at2"/>
<dbReference type="PANTHER" id="PTHR47506">
    <property type="entry name" value="TRANSCRIPTIONAL REGULATORY PROTEIN"/>
    <property type="match status" value="1"/>
</dbReference>
<keyword evidence="3" id="KW-0804">Transcription</keyword>
<dbReference type="EMBL" id="UGTZ01000001">
    <property type="protein sequence ID" value="SUC31463.1"/>
    <property type="molecule type" value="Genomic_DNA"/>
</dbReference>
<dbReference type="InterPro" id="IPR001647">
    <property type="entry name" value="HTH_TetR"/>
</dbReference>
<evidence type="ECO:0000256" key="1">
    <source>
        <dbReference type="ARBA" id="ARBA00023015"/>
    </source>
</evidence>
<evidence type="ECO:0000313" key="6">
    <source>
        <dbReference type="EMBL" id="SUC31463.1"/>
    </source>
</evidence>
<dbReference type="EMBL" id="JARVQW010000001">
    <property type="protein sequence ID" value="MDH2304317.1"/>
    <property type="molecule type" value="Genomic_DNA"/>
</dbReference>
<protein>
    <submittedName>
        <fullName evidence="6">HTH-type transcriptional repressor AcnR</fullName>
    </submittedName>
    <submittedName>
        <fullName evidence="5">TetR/AcrR family transcriptional regulator</fullName>
    </submittedName>
</protein>
<keyword evidence="1" id="KW-0805">Transcription regulation</keyword>
<dbReference type="SUPFAM" id="SSF48498">
    <property type="entry name" value="Tetracyclin repressor-like, C-terminal domain"/>
    <property type="match status" value="1"/>
</dbReference>
<reference evidence="6 7" key="1">
    <citation type="submission" date="2018-06" db="EMBL/GenBank/DDBJ databases">
        <authorList>
            <consortium name="Pathogen Informatics"/>
            <person name="Doyle S."/>
        </authorList>
    </citation>
    <scope>NUCLEOTIDE SEQUENCE [LARGE SCALE GENOMIC DNA]</scope>
    <source>
        <strain evidence="6 7">NCTC11801</strain>
    </source>
</reference>
<keyword evidence="2" id="KW-0238">DNA-binding</keyword>
<dbReference type="InterPro" id="IPR036271">
    <property type="entry name" value="Tet_transcr_reg_TetR-rel_C_sf"/>
</dbReference>
<sequence>MNQIKRGRPKGFDQQDALAKAMLLFWRNGYVATSISDLTHELGITAPSLYCAFGDKASLFNQCIDYYLMNEACPILSIVKQAKTAKIAIELLMYESAKRLIQPNKPAGCMLITAAMNGAKQIEDVQLNVQEKRKSYQEILLERMRKGIADGDVAPDAPIEAIVDFYITVIDGFTIQACDGIELERLNQVIFNAMQVWPVLNSSQHKQNQD</sequence>
<evidence type="ECO:0000256" key="2">
    <source>
        <dbReference type="ARBA" id="ARBA00023125"/>
    </source>
</evidence>
<evidence type="ECO:0000313" key="5">
    <source>
        <dbReference type="EMBL" id="MDH2304317.1"/>
    </source>
</evidence>
<dbReference type="AlphaFoldDB" id="A0A2U9L6L2"/>
<evidence type="ECO:0000256" key="3">
    <source>
        <dbReference type="ARBA" id="ARBA00023163"/>
    </source>
</evidence>
<dbReference type="Proteomes" id="UP000254208">
    <property type="component" value="Unassembled WGS sequence"/>
</dbReference>
<proteinExistence type="predicted"/>
<dbReference type="Gene3D" id="1.10.357.10">
    <property type="entry name" value="Tetracycline Repressor, domain 2"/>
    <property type="match status" value="1"/>
</dbReference>
<dbReference type="Pfam" id="PF00440">
    <property type="entry name" value="TetR_N"/>
    <property type="match status" value="1"/>
</dbReference>
<evidence type="ECO:0000259" key="4">
    <source>
        <dbReference type="Pfam" id="PF00440"/>
    </source>
</evidence>
<dbReference type="SUPFAM" id="SSF46689">
    <property type="entry name" value="Homeodomain-like"/>
    <property type="match status" value="1"/>
</dbReference>
<evidence type="ECO:0000313" key="8">
    <source>
        <dbReference type="Proteomes" id="UP001162044"/>
    </source>
</evidence>
<dbReference type="RefSeq" id="WP_109912182.1">
    <property type="nucleotide sequence ID" value="NZ_ABEXOA020000049.1"/>
</dbReference>
<dbReference type="Gene3D" id="1.10.10.60">
    <property type="entry name" value="Homeodomain-like"/>
    <property type="match status" value="1"/>
</dbReference>
<dbReference type="PROSITE" id="PS01081">
    <property type="entry name" value="HTH_TETR_1"/>
    <property type="match status" value="1"/>
</dbReference>
<evidence type="ECO:0000313" key="7">
    <source>
        <dbReference type="Proteomes" id="UP000254208"/>
    </source>
</evidence>
<name>A0A2U9L6L2_PRORE</name>
<dbReference type="InterPro" id="IPR023772">
    <property type="entry name" value="DNA-bd_HTH_TetR-type_CS"/>
</dbReference>
<feature type="domain" description="HTH tetR-type" evidence="4">
    <location>
        <begin position="18"/>
        <end position="62"/>
    </location>
</feature>
<dbReference type="GeneID" id="93673293"/>
<dbReference type="InterPro" id="IPR009057">
    <property type="entry name" value="Homeodomain-like_sf"/>
</dbReference>
<dbReference type="PANTHER" id="PTHR47506:SF1">
    <property type="entry name" value="HTH-TYPE TRANSCRIPTIONAL REGULATOR YJDC"/>
    <property type="match status" value="1"/>
</dbReference>
<organism evidence="5 8">
    <name type="scientific">Providencia rettgeri</name>
    <dbReference type="NCBI Taxonomy" id="587"/>
    <lineage>
        <taxon>Bacteria</taxon>
        <taxon>Pseudomonadati</taxon>
        <taxon>Pseudomonadota</taxon>
        <taxon>Gammaproteobacteria</taxon>
        <taxon>Enterobacterales</taxon>
        <taxon>Morganellaceae</taxon>
        <taxon>Providencia</taxon>
    </lineage>
</organism>
<dbReference type="GO" id="GO:0003677">
    <property type="term" value="F:DNA binding"/>
    <property type="evidence" value="ECO:0007669"/>
    <property type="project" value="UniProtKB-KW"/>
</dbReference>
<reference evidence="5" key="2">
    <citation type="submission" date="2023-04" db="EMBL/GenBank/DDBJ databases">
        <authorList>
            <person name="Li W."/>
        </authorList>
    </citation>
    <scope>NUCLEOTIDE SEQUENCE</scope>
    <source>
        <strain evidence="5">QITACRE101</strain>
    </source>
</reference>
<reference evidence="5" key="3">
    <citation type="submission" date="2023-10" db="EMBL/GenBank/DDBJ databases">
        <title>Analysis of Resistance Genes of Carbapenem-resistant Providencia rettgeri.</title>
        <authorList>
            <person name="Liu M."/>
        </authorList>
    </citation>
    <scope>NUCLEOTIDE SEQUENCE</scope>
    <source>
        <strain evidence="5">QITACRE101</strain>
    </source>
</reference>
<accession>A0A2U9L6L2</accession>